<organism evidence="9 10">
    <name type="scientific">Clostridium aceticum</name>
    <dbReference type="NCBI Taxonomy" id="84022"/>
    <lineage>
        <taxon>Bacteria</taxon>
        <taxon>Bacillati</taxon>
        <taxon>Bacillota</taxon>
        <taxon>Clostridia</taxon>
        <taxon>Eubacteriales</taxon>
        <taxon>Clostridiaceae</taxon>
        <taxon>Clostridium</taxon>
    </lineage>
</organism>
<dbReference type="GO" id="GO:0006935">
    <property type="term" value="P:chemotaxis"/>
    <property type="evidence" value="ECO:0007669"/>
    <property type="project" value="UniProtKB-KW"/>
</dbReference>
<sequence length="662" mass="71562">MKSIKTKLIVYFSVLILFISFIFGFVSVKATERAVVNEVQEAMQLLAKEAAELVGSELNADIEVLETISRIEGTISMDWEIQQSILIRELQVQSFLDLGIVSLDGTAKYTDGSTAELGDREYIQRAFAGESNVSDVIISRVTNSPVVMIAVPIVENRQVVGALIARADGGFLSNLTDARGFGDAGYAYIINDHGIIIAHPDRELVINQVNLIKEAEGNESLTSVAQHYSKVLQEKQGINRYSFEGNGLYAAYAPIEGRNWMMIITAAEEEVLASLSLMQRGLMMITLGILAAAILLCSLIGSSVTKPIIIAVKHGKGIANLDITQDFPEVLLKRKDEIGSLAMTFQTVIESLRSFIGQVTETSQQVASSSQELTAISQQSATAADEVARTIEEIAKGANDQAKDTEGGVLKTEELSKIIDEDLKDMDKIEEAVKKLVGLKDQGMALIKELTVKSKNNADAIKLIHKTTVDTNESAEKIGEASKIIQGIAEQTNLLALNAAIEAARAGESGRGFAVVAEEIRKLAEQSTHSVQDIEEMLEKLQENSQNAVGTIQDVLSITEAQVGSAETTENKFNDIAQEIDVVKVVVNKSMGSVQTMNNKKDELAGIMQNLAAIAEENAAGTQEASASVEEQTASMEQIAAASESLATLAEEVQRSINKFKY</sequence>
<evidence type="ECO:0000256" key="2">
    <source>
        <dbReference type="ARBA" id="ARBA00022475"/>
    </source>
</evidence>
<evidence type="ECO:0000313" key="9">
    <source>
        <dbReference type="EMBL" id="AKL95568.1"/>
    </source>
</evidence>
<comment type="similarity">
    <text evidence="8">Belongs to the methyl-accepting chemotaxis (MCP) protein family.</text>
</comment>
<dbReference type="AlphaFoldDB" id="A0A0D8I9C3"/>
<evidence type="ECO:0000256" key="4">
    <source>
        <dbReference type="ARBA" id="ARBA00022692"/>
    </source>
</evidence>
<dbReference type="CDD" id="cd12914">
    <property type="entry name" value="PDC1_DGC_like"/>
    <property type="match status" value="1"/>
</dbReference>
<dbReference type="PROSITE" id="PS50111">
    <property type="entry name" value="CHEMOTAXIS_TRANSDUC_2"/>
    <property type="match status" value="1"/>
</dbReference>
<dbReference type="CDD" id="cd06225">
    <property type="entry name" value="HAMP"/>
    <property type="match status" value="1"/>
</dbReference>
<evidence type="ECO:0000256" key="7">
    <source>
        <dbReference type="ARBA" id="ARBA00023224"/>
    </source>
</evidence>
<keyword evidence="5" id="KW-1133">Transmembrane helix</keyword>
<gene>
    <name evidence="9" type="primary">mcpC2</name>
    <name evidence="9" type="ORF">CACET_c21210</name>
</gene>
<accession>A0A0D8I9C3</accession>
<dbReference type="Pfam" id="PF00015">
    <property type="entry name" value="MCPsignal"/>
    <property type="match status" value="1"/>
</dbReference>
<evidence type="ECO:0000256" key="8">
    <source>
        <dbReference type="ARBA" id="ARBA00029447"/>
    </source>
</evidence>
<dbReference type="PROSITE" id="PS50885">
    <property type="entry name" value="HAMP"/>
    <property type="match status" value="1"/>
</dbReference>
<keyword evidence="10" id="KW-1185">Reference proteome</keyword>
<dbReference type="RefSeq" id="WP_044825113.1">
    <property type="nucleotide sequence ID" value="NZ_CP009687.1"/>
</dbReference>
<keyword evidence="7" id="KW-0807">Transducer</keyword>
<dbReference type="GO" id="GO:0005886">
    <property type="term" value="C:plasma membrane"/>
    <property type="evidence" value="ECO:0007669"/>
    <property type="project" value="UniProtKB-SubCell"/>
</dbReference>
<dbReference type="Pfam" id="PF02743">
    <property type="entry name" value="dCache_1"/>
    <property type="match status" value="1"/>
</dbReference>
<keyword evidence="4" id="KW-0812">Transmembrane</keyword>
<dbReference type="PANTHER" id="PTHR32089">
    <property type="entry name" value="METHYL-ACCEPTING CHEMOTAXIS PROTEIN MCPB"/>
    <property type="match status" value="1"/>
</dbReference>
<protein>
    <submittedName>
        <fullName evidence="9">Methyl-accepting chemotaxis protein McpC</fullName>
    </submittedName>
</protein>
<dbReference type="Gene3D" id="1.10.287.950">
    <property type="entry name" value="Methyl-accepting chemotaxis protein"/>
    <property type="match status" value="1"/>
</dbReference>
<evidence type="ECO:0000256" key="5">
    <source>
        <dbReference type="ARBA" id="ARBA00022989"/>
    </source>
</evidence>
<dbReference type="GO" id="GO:0007165">
    <property type="term" value="P:signal transduction"/>
    <property type="evidence" value="ECO:0007669"/>
    <property type="project" value="UniProtKB-KW"/>
</dbReference>
<dbReference type="InterPro" id="IPR033479">
    <property type="entry name" value="dCache_1"/>
</dbReference>
<keyword evidence="3" id="KW-0145">Chemotaxis</keyword>
<name>A0A0D8I9C3_9CLOT</name>
<keyword evidence="6" id="KW-0472">Membrane</keyword>
<dbReference type="InterPro" id="IPR004089">
    <property type="entry name" value="MCPsignal_dom"/>
</dbReference>
<dbReference type="EMBL" id="CP009687">
    <property type="protein sequence ID" value="AKL95568.1"/>
    <property type="molecule type" value="Genomic_DNA"/>
</dbReference>
<proteinExistence type="inferred from homology"/>
<dbReference type="CDD" id="cd12912">
    <property type="entry name" value="PDC2_MCP_like"/>
    <property type="match status" value="1"/>
</dbReference>
<evidence type="ECO:0000256" key="1">
    <source>
        <dbReference type="ARBA" id="ARBA00004651"/>
    </source>
</evidence>
<evidence type="ECO:0000256" key="3">
    <source>
        <dbReference type="ARBA" id="ARBA00022500"/>
    </source>
</evidence>
<reference evidence="9 10" key="1">
    <citation type="submission" date="2014-10" db="EMBL/GenBank/DDBJ databases">
        <title>Genome sequence of Clostridium aceticum DSM 1496.</title>
        <authorList>
            <person name="Poehlein A."/>
            <person name="Schiel-Bengelsdorf B."/>
            <person name="Gottschalk G."/>
            <person name="Duerre P."/>
            <person name="Daniel R."/>
        </authorList>
    </citation>
    <scope>NUCLEOTIDE SEQUENCE [LARGE SCALE GENOMIC DNA]</scope>
    <source>
        <strain evidence="9 10">DSM 1496</strain>
    </source>
</reference>
<keyword evidence="2" id="KW-1003">Cell membrane</keyword>
<comment type="subcellular location">
    <subcellularLocation>
        <location evidence="1">Cell membrane</location>
        <topology evidence="1">Multi-pass membrane protein</topology>
    </subcellularLocation>
</comment>
<dbReference type="SMART" id="SM00283">
    <property type="entry name" value="MA"/>
    <property type="match status" value="1"/>
</dbReference>
<dbReference type="KEGG" id="cace:CACET_c21210"/>
<dbReference type="OrthoDB" id="597657at2"/>
<dbReference type="PATRIC" id="fig|84022.5.peg.590"/>
<dbReference type="PANTHER" id="PTHR32089:SF112">
    <property type="entry name" value="LYSOZYME-LIKE PROTEIN-RELATED"/>
    <property type="match status" value="1"/>
</dbReference>
<dbReference type="Gene3D" id="3.30.450.20">
    <property type="entry name" value="PAS domain"/>
    <property type="match status" value="1"/>
</dbReference>
<dbReference type="InterPro" id="IPR003660">
    <property type="entry name" value="HAMP_dom"/>
</dbReference>
<dbReference type="SUPFAM" id="SSF58104">
    <property type="entry name" value="Methyl-accepting chemotaxis protein (MCP) signaling domain"/>
    <property type="match status" value="1"/>
</dbReference>
<dbReference type="Proteomes" id="UP000035704">
    <property type="component" value="Chromosome"/>
</dbReference>
<evidence type="ECO:0000256" key="6">
    <source>
        <dbReference type="ARBA" id="ARBA00023136"/>
    </source>
</evidence>
<evidence type="ECO:0000313" key="10">
    <source>
        <dbReference type="Proteomes" id="UP000035704"/>
    </source>
</evidence>
<dbReference type="STRING" id="84022.CACET_c21210"/>